<comment type="caution">
    <text evidence="1">The sequence shown here is derived from an EMBL/GenBank/DDBJ whole genome shotgun (WGS) entry which is preliminary data.</text>
</comment>
<dbReference type="EMBL" id="BTGU01000084">
    <property type="protein sequence ID" value="GMN59130.1"/>
    <property type="molecule type" value="Genomic_DNA"/>
</dbReference>
<dbReference type="Proteomes" id="UP001187192">
    <property type="component" value="Unassembled WGS sequence"/>
</dbReference>
<protein>
    <submittedName>
        <fullName evidence="1">Uncharacterized protein</fullName>
    </submittedName>
</protein>
<evidence type="ECO:0000313" key="1">
    <source>
        <dbReference type="EMBL" id="GMN59130.1"/>
    </source>
</evidence>
<gene>
    <name evidence="1" type="ORF">TIFTF001_028225</name>
</gene>
<proteinExistence type="predicted"/>
<sequence>MLSGSSSGGSGDDGILDSLEPTASYADLGEAIKAAIDGLLLRVTC</sequence>
<dbReference type="AlphaFoldDB" id="A0AA88DPM2"/>
<keyword evidence="2" id="KW-1185">Reference proteome</keyword>
<reference evidence="1" key="1">
    <citation type="submission" date="2023-07" db="EMBL/GenBank/DDBJ databases">
        <title>draft genome sequence of fig (Ficus carica).</title>
        <authorList>
            <person name="Takahashi T."/>
            <person name="Nishimura K."/>
        </authorList>
    </citation>
    <scope>NUCLEOTIDE SEQUENCE</scope>
</reference>
<organism evidence="1 2">
    <name type="scientific">Ficus carica</name>
    <name type="common">Common fig</name>
    <dbReference type="NCBI Taxonomy" id="3494"/>
    <lineage>
        <taxon>Eukaryota</taxon>
        <taxon>Viridiplantae</taxon>
        <taxon>Streptophyta</taxon>
        <taxon>Embryophyta</taxon>
        <taxon>Tracheophyta</taxon>
        <taxon>Spermatophyta</taxon>
        <taxon>Magnoliopsida</taxon>
        <taxon>eudicotyledons</taxon>
        <taxon>Gunneridae</taxon>
        <taxon>Pentapetalae</taxon>
        <taxon>rosids</taxon>
        <taxon>fabids</taxon>
        <taxon>Rosales</taxon>
        <taxon>Moraceae</taxon>
        <taxon>Ficeae</taxon>
        <taxon>Ficus</taxon>
    </lineage>
</organism>
<evidence type="ECO:0000313" key="2">
    <source>
        <dbReference type="Proteomes" id="UP001187192"/>
    </source>
</evidence>
<accession>A0AA88DPM2</accession>
<name>A0AA88DPM2_FICCA</name>